<dbReference type="InterPro" id="IPR009057">
    <property type="entry name" value="Homeodomain-like_sf"/>
</dbReference>
<dbReference type="Proteomes" id="UP000070539">
    <property type="component" value="Unassembled WGS sequence"/>
</dbReference>
<dbReference type="Pfam" id="PF00440">
    <property type="entry name" value="TetR_N"/>
    <property type="match status" value="1"/>
</dbReference>
<organism evidence="4 5">
    <name type="scientific">Anaerotignum neopropionicum</name>
    <dbReference type="NCBI Taxonomy" id="36847"/>
    <lineage>
        <taxon>Bacteria</taxon>
        <taxon>Bacillati</taxon>
        <taxon>Bacillota</taxon>
        <taxon>Clostridia</taxon>
        <taxon>Lachnospirales</taxon>
        <taxon>Anaerotignaceae</taxon>
        <taxon>Anaerotignum</taxon>
    </lineage>
</organism>
<proteinExistence type="predicted"/>
<dbReference type="PATRIC" id="fig|36847.3.peg.2769"/>
<keyword evidence="1 2" id="KW-0238">DNA-binding</keyword>
<gene>
    <name evidence="4" type="ORF">CLNEO_23770</name>
</gene>
<keyword evidence="5" id="KW-1185">Reference proteome</keyword>
<dbReference type="Gene3D" id="1.10.357.10">
    <property type="entry name" value="Tetracycline Repressor, domain 2"/>
    <property type="match status" value="1"/>
</dbReference>
<feature type="DNA-binding region" description="H-T-H motif" evidence="2">
    <location>
        <begin position="29"/>
        <end position="48"/>
    </location>
</feature>
<dbReference type="GO" id="GO:0003677">
    <property type="term" value="F:DNA binding"/>
    <property type="evidence" value="ECO:0007669"/>
    <property type="project" value="UniProtKB-UniRule"/>
</dbReference>
<evidence type="ECO:0000313" key="4">
    <source>
        <dbReference type="EMBL" id="KXL52212.1"/>
    </source>
</evidence>
<evidence type="ECO:0000259" key="3">
    <source>
        <dbReference type="PROSITE" id="PS50977"/>
    </source>
</evidence>
<dbReference type="AlphaFoldDB" id="A0A136WCH0"/>
<comment type="caution">
    <text evidence="4">The sequence shown here is derived from an EMBL/GenBank/DDBJ whole genome shotgun (WGS) entry which is preliminary data.</text>
</comment>
<evidence type="ECO:0000313" key="5">
    <source>
        <dbReference type="Proteomes" id="UP000070539"/>
    </source>
</evidence>
<name>A0A136WCH0_9FIRM</name>
<reference evidence="4 5" key="1">
    <citation type="submission" date="2016-01" db="EMBL/GenBank/DDBJ databases">
        <title>Genome sequence of Clostridium neopropionicum X4, DSM-3847.</title>
        <authorList>
            <person name="Poehlein A."/>
            <person name="Beck M.H."/>
            <person name="Bengelsdorf F.R."/>
            <person name="Daniel R."/>
            <person name="Duerre P."/>
        </authorList>
    </citation>
    <scope>NUCLEOTIDE SEQUENCE [LARGE SCALE GENOMIC DNA]</scope>
    <source>
        <strain evidence="4 5">DSM-3847</strain>
    </source>
</reference>
<sequence>MGTDDLNTLQKIMAEGKKEFLDKGFKDASLRNIVKRAGVTTGAFYGYYPDKKALFEALVSPAVEGLRAMFMIAQQEFDQLTEVEKKKAVYDYSSDEVKKFIAYVYDYFDEFKLLISCAEGTDFSDFIHDLVEIEVEYTIKFMESTGNDALASGRATPELLHIISSAFFSAVFETVKHDMPRETADNYIDSLRQFFTAGWIRIFNP</sequence>
<dbReference type="PANTHER" id="PTHR43479:SF11">
    <property type="entry name" value="ACREF_ENVCD OPERON REPRESSOR-RELATED"/>
    <property type="match status" value="1"/>
</dbReference>
<accession>A0A136WCH0</accession>
<dbReference type="OrthoDB" id="494991at2"/>
<dbReference type="PANTHER" id="PTHR43479">
    <property type="entry name" value="ACREF/ENVCD OPERON REPRESSOR-RELATED"/>
    <property type="match status" value="1"/>
</dbReference>
<dbReference type="STRING" id="36847.CLNEO_23770"/>
<dbReference type="SUPFAM" id="SSF46689">
    <property type="entry name" value="Homeodomain-like"/>
    <property type="match status" value="1"/>
</dbReference>
<dbReference type="PRINTS" id="PR00455">
    <property type="entry name" value="HTHTETR"/>
</dbReference>
<dbReference type="InterPro" id="IPR001647">
    <property type="entry name" value="HTH_TetR"/>
</dbReference>
<dbReference type="InterPro" id="IPR050624">
    <property type="entry name" value="HTH-type_Tx_Regulator"/>
</dbReference>
<dbReference type="PROSITE" id="PS50977">
    <property type="entry name" value="HTH_TETR_2"/>
    <property type="match status" value="1"/>
</dbReference>
<dbReference type="EMBL" id="LRVM01000009">
    <property type="protein sequence ID" value="KXL52212.1"/>
    <property type="molecule type" value="Genomic_DNA"/>
</dbReference>
<evidence type="ECO:0000256" key="1">
    <source>
        <dbReference type="ARBA" id="ARBA00023125"/>
    </source>
</evidence>
<feature type="domain" description="HTH tetR-type" evidence="3">
    <location>
        <begin position="6"/>
        <end position="66"/>
    </location>
</feature>
<evidence type="ECO:0000256" key="2">
    <source>
        <dbReference type="PROSITE-ProRule" id="PRU00335"/>
    </source>
</evidence>
<dbReference type="RefSeq" id="WP_066089377.1">
    <property type="nucleotide sequence ID" value="NZ_LRVM01000009.1"/>
</dbReference>
<protein>
    <submittedName>
        <fullName evidence="4">DNA-binding transcriptional repressor AcrR</fullName>
    </submittedName>
</protein>